<keyword evidence="1" id="KW-0694">RNA-binding</keyword>
<dbReference type="OrthoDB" id="442947at2759"/>
<dbReference type="Proteomes" id="UP000236544">
    <property type="component" value="Unassembled WGS sequence"/>
</dbReference>
<evidence type="ECO:0000256" key="1">
    <source>
        <dbReference type="PROSITE-ProRule" id="PRU00117"/>
    </source>
</evidence>
<dbReference type="SUPFAM" id="SSF54791">
    <property type="entry name" value="Eukaryotic type KH-domain (KH-domain type I)"/>
    <property type="match status" value="1"/>
</dbReference>
<dbReference type="InterPro" id="IPR004087">
    <property type="entry name" value="KH_dom"/>
</dbReference>
<feature type="compositionally biased region" description="Polar residues" evidence="2">
    <location>
        <begin position="28"/>
        <end position="38"/>
    </location>
</feature>
<dbReference type="InterPro" id="IPR004088">
    <property type="entry name" value="KH_dom_type_1"/>
</dbReference>
<sequence>MDVCLEPSAVYQSREEWQHPSIDRTDVQDPSTPRSASSRAVVKGVLERPMSRDCREKETSLSAVPRLEQVFSGACDSFSMAVPYTVRKGAPRARFLVSRLRVRGFAEAFALAGASREPPPSSTLTIFADSYHAVTVECPLDGELLASLFGDAPVCMLLPRELVHVIRTGRLKLRSQVRALSARSITLEDSNSALAFTDFARLVAHSFYKCPHAPFCPIPARAAPRRTPALSAVATAHSCISPEITTHTVRLNKPEITFLIGHQGARVEQLRLQSRAVIKILPIPAKLSTTQLSNPASIEQCLSITGDTESVARAVCLVGALLETFRQAPRHVR</sequence>
<accession>A0A0P1L0B3</accession>
<dbReference type="Pfam" id="PF00013">
    <property type="entry name" value="KH_1"/>
    <property type="match status" value="1"/>
</dbReference>
<dbReference type="EMBL" id="LN890537">
    <property type="protein sequence ID" value="CUS22424.1"/>
    <property type="molecule type" value="Genomic_DNA"/>
</dbReference>
<dbReference type="Gene3D" id="3.30.1370.10">
    <property type="entry name" value="K Homology domain, type 1"/>
    <property type="match status" value="1"/>
</dbReference>
<keyword evidence="5" id="KW-1185">Reference proteome</keyword>
<protein>
    <submittedName>
        <fullName evidence="4">LAQU0S05e05050g1_1</fullName>
    </submittedName>
</protein>
<feature type="compositionally biased region" description="Basic and acidic residues" evidence="2">
    <location>
        <begin position="13"/>
        <end position="27"/>
    </location>
</feature>
<feature type="region of interest" description="Disordered" evidence="2">
    <location>
        <begin position="13"/>
        <end position="39"/>
    </location>
</feature>
<organism evidence="4 5">
    <name type="scientific">Lachancea quebecensis</name>
    <dbReference type="NCBI Taxonomy" id="1654605"/>
    <lineage>
        <taxon>Eukaryota</taxon>
        <taxon>Fungi</taxon>
        <taxon>Dikarya</taxon>
        <taxon>Ascomycota</taxon>
        <taxon>Saccharomycotina</taxon>
        <taxon>Saccharomycetes</taxon>
        <taxon>Saccharomycetales</taxon>
        <taxon>Saccharomycetaceae</taxon>
        <taxon>Lachancea</taxon>
    </lineage>
</organism>
<evidence type="ECO:0000256" key="2">
    <source>
        <dbReference type="SAM" id="MobiDB-lite"/>
    </source>
</evidence>
<dbReference type="SMART" id="SM00322">
    <property type="entry name" value="KH"/>
    <property type="match status" value="1"/>
</dbReference>
<evidence type="ECO:0000313" key="4">
    <source>
        <dbReference type="EMBL" id="CUS22424.1"/>
    </source>
</evidence>
<gene>
    <name evidence="4" type="ORF">LAQU0_S05e05050g</name>
</gene>
<dbReference type="GO" id="GO:0003723">
    <property type="term" value="F:RNA binding"/>
    <property type="evidence" value="ECO:0007669"/>
    <property type="project" value="UniProtKB-UniRule"/>
</dbReference>
<proteinExistence type="predicted"/>
<feature type="domain" description="K Homology" evidence="3">
    <location>
        <begin position="243"/>
        <end position="323"/>
    </location>
</feature>
<evidence type="ECO:0000313" key="5">
    <source>
        <dbReference type="Proteomes" id="UP000236544"/>
    </source>
</evidence>
<reference evidence="5" key="1">
    <citation type="submission" date="2015-10" db="EMBL/GenBank/DDBJ databases">
        <authorList>
            <person name="Devillers H."/>
        </authorList>
    </citation>
    <scope>NUCLEOTIDE SEQUENCE [LARGE SCALE GENOMIC DNA]</scope>
</reference>
<name>A0A0P1L0B3_9SACH</name>
<dbReference type="InterPro" id="IPR036612">
    <property type="entry name" value="KH_dom_type_1_sf"/>
</dbReference>
<dbReference type="PROSITE" id="PS50084">
    <property type="entry name" value="KH_TYPE_1"/>
    <property type="match status" value="1"/>
</dbReference>
<evidence type="ECO:0000259" key="3">
    <source>
        <dbReference type="SMART" id="SM00322"/>
    </source>
</evidence>
<dbReference type="AlphaFoldDB" id="A0A0P1L0B3"/>